<feature type="transmembrane region" description="Helical" evidence="7">
    <location>
        <begin position="1532"/>
        <end position="1552"/>
    </location>
</feature>
<feature type="transmembrane region" description="Helical" evidence="7">
    <location>
        <begin position="1157"/>
        <end position="1178"/>
    </location>
</feature>
<keyword evidence="3 7" id="KW-0812">Transmembrane</keyword>
<feature type="compositionally biased region" description="Basic residues" evidence="6">
    <location>
        <begin position="1839"/>
        <end position="1849"/>
    </location>
</feature>
<comment type="similarity">
    <text evidence="2">Belongs to the XK family.</text>
</comment>
<feature type="compositionally biased region" description="Basic and acidic residues" evidence="6">
    <location>
        <begin position="1807"/>
        <end position="1818"/>
    </location>
</feature>
<feature type="transmembrane region" description="Helical" evidence="7">
    <location>
        <begin position="1362"/>
        <end position="1387"/>
    </location>
</feature>
<sequence length="1933" mass="210676">MDSDEELNNGMGGSSQGDCEQREQSPGAEDDDEAGSGAAQPAGRKDKAKGRAKGGAKKKRSKGSPKKSANGRPTTVKAGRRQCTDCGLTKLLSEFKPGSTVCLKPCLRTRDNIYRACKAENELEWYEVQRSCPKKWAKLKRWYRLNCQDFAKEHSKPKAFAPMQYKQSVRVEQQQLRDGVKEMMHEVAFVHWASKPKNWPPRGLSSSEASAEFKRRIDDPEEIVDYMAEHKGYETRLGVAVRTVLVDRDAYIRGQGYDLLDKATKKTTQEDIDRAYNKLHTNLQDVTGASAQLDSKGVFQLLSKGAKAADRASLSSAFDGQLVNLGGIKGLAGAMKAAADDGEEVGDEDVGSDGHEEEATDPKSKKKRKVGQDGGDQPPAEKKRKIWVEKDLKIAAAVRTQETWATDISKVLRDLHSQSLDLVNQVNEHSFGEKFKTEVNVINMRARACSLVLGLADHSKAWDDQPEELVGPMLTEEALAEASVASLRSMESPMSKASPACSPPSSKSCLQLTASPAGPPEAAAEQQKLEQKPDQGKAEGGETGETKGKQTEGDKQKDEQRTEGDDQKDEGGEHGEKKDEQTEGDKQKDEQQKDIIDKKGNNDAEAAGEVFGEKKEACDGAGAETSTLAKAPDVVDSAEKVDKVAVALASGVGGPPRRMFSSSFEDTGGVNVDRFSATTSTEGLSIAERREKRAARNLKVFIAGFRSSQLTPPCRSYRSLIVLHEYQPYWEKLKLAESEADLKQVAEEVKPFKIALNDLISMTRNATNTLKNALKQACEKNKDGGKARKVAKGDKAGIALQGSGSRLQLFDRGVEKGTAMPTFEIAQDIPVNALATPTRVKNVSQEDLDALAEMANAFAPKFQSSRLRTTDGRAEKPIKGDAVKHAMSVLHAVVLDSSHLPFEKMRAELQPAVFGICKAMETVSIERGRCPSLRVHTQGRRQVVAASCASLRSFMERNGMSQVGPDHLLSFFKGMAKESIDAFLSSGGRLYHTMVSSGEGVVIPFNFVFAEKVISTSDVLGVRLSFWMKSDEAAMEACSRWLITAKKPNSWLQSAVECVVEEGPCRKGRFSSVGGFPGSTVLEGLSDGLADSSRPQAGRQSEAATRRLERSAMELLNSCFEGAEYVELVQEHGHAGDAKSRTTVHQRPRPERPPRKLPEILCALGVALGAMVLGAATGQQAWVLLRLRTKGWCVGSRHVGSLGLDAAHLGVAAQAIYCSTLRHDPGTETAVAVLCALVFGAGALRFAFGRAYFVSWNEEEEMHELQRLYRTRASGEWFVLAAWKFRVLAAFFFDIVVWMWFRYYLDLYLDIQAMQIFWEGGQLGFLFSNLGGIVLGLVWTAVELYKILREGEDGDGPSLPGYQVLIVGLLIPLAGGHVTYLSILSLAMGQKHRFLFISTLAESILESAVSAFVQTYAVVFSTLDLADKADLYASIALSFISIGYAFASLDRYDGGEMLVQLPGLCRSTSAAYWAVFVFRVCEVTSRAASLALFQCVMGGWSIVYVVLGDSALMCTLAALHQLARSRSFGWKLLRSNIFFALPSCICLMTPMLEKDSPLAVQPELYYVLRAVELAGMFVLCGERLAWDLNAGRELFADDALMVATFCWSTLLMVVLGVGLRGFLAVRTLLEAPQSMWSMRAFTITQQIQRDRILSGPKPKPDDQRIIAARIRSQPAAASWDLRAALGEELPACAPGEEWFAGFLAARLSICMEEALRSLEDTFLGSRGDGLRSTPSPRHPAAPRRQPAGVPVLAAARSAGPRRAEDRRAHPHPHPRGRAHRGGRQHRREVGGQPDRPKVRAGALRGGRGPERARADRRPRAPARPGARPPRAGGREERRRRARRGGRRGGPRGGGRRGPGQGDGPGGGRGGRHCLHACARARGGVPHGQALRAPRQADAREPGARELDAHAVQRAAGAEPGLGGVRLADRADQR</sequence>
<keyword evidence="9" id="KW-1185">Reference proteome</keyword>
<feature type="region of interest" description="Disordered" evidence="6">
    <location>
        <begin position="1725"/>
        <end position="1933"/>
    </location>
</feature>
<feature type="transmembrane region" description="Helical" evidence="7">
    <location>
        <begin position="1598"/>
        <end position="1623"/>
    </location>
</feature>
<dbReference type="InterPro" id="IPR018629">
    <property type="entry name" value="XK-rel"/>
</dbReference>
<dbReference type="Proteomes" id="UP001189429">
    <property type="component" value="Unassembled WGS sequence"/>
</dbReference>
<evidence type="ECO:0000313" key="9">
    <source>
        <dbReference type="Proteomes" id="UP001189429"/>
    </source>
</evidence>
<evidence type="ECO:0000256" key="1">
    <source>
        <dbReference type="ARBA" id="ARBA00004141"/>
    </source>
</evidence>
<feature type="compositionally biased region" description="Low complexity" evidence="6">
    <location>
        <begin position="484"/>
        <end position="525"/>
    </location>
</feature>
<evidence type="ECO:0000256" key="4">
    <source>
        <dbReference type="ARBA" id="ARBA00022989"/>
    </source>
</evidence>
<feature type="transmembrane region" description="Helical" evidence="7">
    <location>
        <begin position="1229"/>
        <end position="1248"/>
    </location>
</feature>
<evidence type="ECO:0000313" key="8">
    <source>
        <dbReference type="EMBL" id="CAK0796207.1"/>
    </source>
</evidence>
<protein>
    <submittedName>
        <fullName evidence="8">Uncharacterized protein</fullName>
    </submittedName>
</protein>
<feature type="region of interest" description="Disordered" evidence="6">
    <location>
        <begin position="339"/>
        <end position="384"/>
    </location>
</feature>
<evidence type="ECO:0000256" key="7">
    <source>
        <dbReference type="SAM" id="Phobius"/>
    </source>
</evidence>
<feature type="region of interest" description="Disordered" evidence="6">
    <location>
        <begin position="484"/>
        <end position="602"/>
    </location>
</feature>
<proteinExistence type="inferred from homology"/>
<feature type="region of interest" description="Disordered" evidence="6">
    <location>
        <begin position="1132"/>
        <end position="1155"/>
    </location>
</feature>
<comment type="subcellular location">
    <subcellularLocation>
        <location evidence="1">Membrane</location>
        <topology evidence="1">Multi-pass membrane protein</topology>
    </subcellularLocation>
</comment>
<feature type="compositionally biased region" description="Basic residues" evidence="6">
    <location>
        <begin position="46"/>
        <end position="65"/>
    </location>
</feature>
<feature type="compositionally biased region" description="Acidic residues" evidence="6">
    <location>
        <begin position="340"/>
        <end position="359"/>
    </location>
</feature>
<feature type="region of interest" description="Disordered" evidence="6">
    <location>
        <begin position="1"/>
        <end position="79"/>
    </location>
</feature>
<name>A0ABN9PWC6_9DINO</name>
<dbReference type="Pfam" id="PF09815">
    <property type="entry name" value="XK-related"/>
    <property type="match status" value="1"/>
</dbReference>
<feature type="compositionally biased region" description="Gly residues" evidence="6">
    <location>
        <begin position="1850"/>
        <end position="1868"/>
    </location>
</feature>
<dbReference type="EMBL" id="CAUYUJ010001492">
    <property type="protein sequence ID" value="CAK0796207.1"/>
    <property type="molecule type" value="Genomic_DNA"/>
</dbReference>
<feature type="compositionally biased region" description="Basic and acidic residues" evidence="6">
    <location>
        <begin position="527"/>
        <end position="602"/>
    </location>
</feature>
<feature type="transmembrane region" description="Helical" evidence="7">
    <location>
        <begin position="1322"/>
        <end position="1342"/>
    </location>
</feature>
<keyword evidence="5 7" id="KW-0472">Membrane</keyword>
<organism evidence="8 9">
    <name type="scientific">Prorocentrum cordatum</name>
    <dbReference type="NCBI Taxonomy" id="2364126"/>
    <lineage>
        <taxon>Eukaryota</taxon>
        <taxon>Sar</taxon>
        <taxon>Alveolata</taxon>
        <taxon>Dinophyceae</taxon>
        <taxon>Prorocentrales</taxon>
        <taxon>Prorocentraceae</taxon>
        <taxon>Prorocentrum</taxon>
    </lineage>
</organism>
<feature type="compositionally biased region" description="Basic residues" evidence="6">
    <location>
        <begin position="1768"/>
        <end position="1786"/>
    </location>
</feature>
<evidence type="ECO:0000256" key="5">
    <source>
        <dbReference type="ARBA" id="ARBA00023136"/>
    </source>
</evidence>
<feature type="transmembrane region" description="Helical" evidence="7">
    <location>
        <begin position="1499"/>
        <end position="1520"/>
    </location>
</feature>
<reference evidence="8" key="1">
    <citation type="submission" date="2023-10" db="EMBL/GenBank/DDBJ databases">
        <authorList>
            <person name="Chen Y."/>
            <person name="Shah S."/>
            <person name="Dougan E. K."/>
            <person name="Thang M."/>
            <person name="Chan C."/>
        </authorList>
    </citation>
    <scope>NUCLEOTIDE SEQUENCE [LARGE SCALE GENOMIC DNA]</scope>
</reference>
<accession>A0ABN9PWC6</accession>
<feature type="transmembrane region" description="Helical" evidence="7">
    <location>
        <begin position="1431"/>
        <end position="1449"/>
    </location>
</feature>
<feature type="compositionally biased region" description="Basic and acidic residues" evidence="6">
    <location>
        <begin position="1894"/>
        <end position="1910"/>
    </location>
</feature>
<feature type="compositionally biased region" description="Low complexity" evidence="6">
    <location>
        <begin position="1822"/>
        <end position="1831"/>
    </location>
</feature>
<evidence type="ECO:0000256" key="6">
    <source>
        <dbReference type="SAM" id="MobiDB-lite"/>
    </source>
</evidence>
<feature type="transmembrane region" description="Helical" evidence="7">
    <location>
        <begin position="1277"/>
        <end position="1301"/>
    </location>
</feature>
<evidence type="ECO:0000256" key="2">
    <source>
        <dbReference type="ARBA" id="ARBA00008789"/>
    </source>
</evidence>
<gene>
    <name evidence="8" type="ORF">PCOR1329_LOCUS5638</name>
</gene>
<comment type="caution">
    <text evidence="8">The sequence shown here is derived from an EMBL/GenBank/DDBJ whole genome shotgun (WGS) entry which is preliminary data.</text>
</comment>
<evidence type="ECO:0000256" key="3">
    <source>
        <dbReference type="ARBA" id="ARBA00022692"/>
    </source>
</evidence>
<keyword evidence="4 7" id="KW-1133">Transmembrane helix</keyword>